<evidence type="ECO:0000256" key="10">
    <source>
        <dbReference type="ARBA" id="ARBA00023170"/>
    </source>
</evidence>
<dbReference type="SMART" id="SM00079">
    <property type="entry name" value="PBPe"/>
    <property type="match status" value="1"/>
</dbReference>
<dbReference type="InterPro" id="IPR015683">
    <property type="entry name" value="Ionotropic_Glu_rcpt"/>
</dbReference>
<dbReference type="AlphaFoldDB" id="A0A8S0UMQ5"/>
<comment type="caution">
    <text evidence="20">The sequence shown here is derived from an EMBL/GenBank/DDBJ whole genome shotgun (WGS) entry which is preliminary data.</text>
</comment>
<evidence type="ECO:0000256" key="8">
    <source>
        <dbReference type="ARBA" id="ARBA00023065"/>
    </source>
</evidence>
<evidence type="ECO:0000256" key="17">
    <source>
        <dbReference type="SAM" id="Phobius"/>
    </source>
</evidence>
<keyword evidence="6 18" id="KW-0732">Signal</keyword>
<feature type="transmembrane region" description="Helical" evidence="17">
    <location>
        <begin position="826"/>
        <end position="848"/>
    </location>
</feature>
<dbReference type="Pfam" id="PF00060">
    <property type="entry name" value="Lig_chan"/>
    <property type="match status" value="1"/>
</dbReference>
<reference evidence="20 21" key="1">
    <citation type="submission" date="2019-12" db="EMBL/GenBank/DDBJ databases">
        <authorList>
            <person name="Alioto T."/>
            <person name="Alioto T."/>
            <person name="Gomez Garrido J."/>
        </authorList>
    </citation>
    <scope>NUCLEOTIDE SEQUENCE [LARGE SCALE GENOMIC DNA]</scope>
</reference>
<sequence length="876" mass="97702">MNFLLLQLSISLLLIPSLSTEQNSTDGIMNFQVGVVLDLTSPVGRIGQSCLIMALSDFYSVHSNYTTRLNLQWRDSNESVIDAAAGALGLLRDVEVDAIIGPQTATQVNFVMDIGDIAHVPIISFSATSPFLIPRTPYFVQTAQSDADQVEAIASIVKAFQWSQVAIIYEDTEYGTGIIPYLSNALQDVNARVSYRCALPKSATSDLLSKELYKMMTMQTRVFVVHMPLLLGSRLFLKSKELGMMNHGYAWIVTSGLTDLFSLMNLDVVEAMQGVLGVKPQIPKSKELESFTNRWKRTFSQNYEDIKPTEVSIYGLWAYDTLWALAMAAERVGNRQLNEIKNASVFNSAFSFPLRISERGPELLKEILETMFRGLAGDFYLRNGHLERNSYQIVNIVGKAEREVGIWTPSHGITKEPNLNLTNFYSTSKKNFRSIIWPGDSVTAPKGWESPVSGKKLRIGVPEKSGFNEFLKVEKDLQTNATKVSGYFKELFDSVMAALPYAVPYEYVLYPFENSDGSSAGSYNDLIYQDSLQEKYDAAMGDITITANRSIYVDSTFPYAEGGITSVVPITYEDANDKWTFLEPLNKELRLISAMFYIFTGLALWILGKRIDTSSRGSAGQHAGMISYFPFFPGQGIERTLIFLILVGWAFVASLLTSTYTANLSSRLTLQRLQPAVTDMKELIKSGDYVGCQQGSFLVDFLKGLGFEESKIRTYKSAHECDEALTKGSRNEGISAYFDVMLHIRALLFEFCQKYKILGPTYRTDGFAFAFPKSSPIVADVSRAIIELTENGRIFEISQLKSSNPACVGPDGSITPSSVTLQSFQVLFAITGSVTVSCLLVSLLMYLYQNPGFLQRISDFNVKIWSRIDALCRYFK</sequence>
<dbReference type="InterPro" id="IPR017103">
    <property type="entry name" value="Iontropic_Glu_rcpt_pln"/>
</dbReference>
<feature type="transmembrane region" description="Helical" evidence="17">
    <location>
        <begin position="589"/>
        <end position="608"/>
    </location>
</feature>
<keyword evidence="4 15" id="KW-0813">Transport</keyword>
<comment type="subunit">
    <text evidence="3">May form heteromers.</text>
</comment>
<comment type="similarity">
    <text evidence="2 15">Belongs to the glutamate-gated ion channel (TC 1.A.10.1) family.</text>
</comment>
<evidence type="ECO:0000256" key="1">
    <source>
        <dbReference type="ARBA" id="ARBA00004141"/>
    </source>
</evidence>
<evidence type="ECO:0000256" key="11">
    <source>
        <dbReference type="ARBA" id="ARBA00023180"/>
    </source>
</evidence>
<keyword evidence="11" id="KW-0325">Glycoprotein</keyword>
<dbReference type="EMBL" id="CACTIH010009054">
    <property type="protein sequence ID" value="CAA3021429.1"/>
    <property type="molecule type" value="Genomic_DNA"/>
</dbReference>
<keyword evidence="12 15" id="KW-1071">Ligand-gated ion channel</keyword>
<dbReference type="PIRSF" id="PIRSF037090">
    <property type="entry name" value="Iontro_Glu-like_rcpt_pln"/>
    <property type="match status" value="1"/>
</dbReference>
<dbReference type="CDD" id="cd13686">
    <property type="entry name" value="GluR_Plant"/>
    <property type="match status" value="1"/>
</dbReference>
<evidence type="ECO:0000256" key="12">
    <source>
        <dbReference type="ARBA" id="ARBA00023286"/>
    </source>
</evidence>
<dbReference type="Gene3D" id="3.40.190.10">
    <property type="entry name" value="Periplasmic binding protein-like II"/>
    <property type="match status" value="1"/>
</dbReference>
<keyword evidence="10 15" id="KW-0675">Receptor</keyword>
<feature type="domain" description="Ionotropic glutamate receptor C-terminal" evidence="19">
    <location>
        <begin position="458"/>
        <end position="802"/>
    </location>
</feature>
<protein>
    <recommendedName>
        <fullName evidence="15">Glutamate receptor</fullName>
    </recommendedName>
</protein>
<evidence type="ECO:0000313" key="21">
    <source>
        <dbReference type="Proteomes" id="UP000594638"/>
    </source>
</evidence>
<evidence type="ECO:0000256" key="18">
    <source>
        <dbReference type="SAM" id="SignalP"/>
    </source>
</evidence>
<dbReference type="GO" id="GO:0015276">
    <property type="term" value="F:ligand-gated monoatomic ion channel activity"/>
    <property type="evidence" value="ECO:0007669"/>
    <property type="project" value="InterPro"/>
</dbReference>
<gene>
    <name evidence="20" type="ORF">OLEA9_A100895</name>
</gene>
<dbReference type="SUPFAM" id="SSF53850">
    <property type="entry name" value="Periplasmic binding protein-like II"/>
    <property type="match status" value="1"/>
</dbReference>
<dbReference type="Pfam" id="PF01094">
    <property type="entry name" value="ANF_receptor"/>
    <property type="match status" value="1"/>
</dbReference>
<dbReference type="FunFam" id="3.40.50.2300:FF:000188">
    <property type="entry name" value="Glutamate receptor"/>
    <property type="match status" value="1"/>
</dbReference>
<evidence type="ECO:0000256" key="5">
    <source>
        <dbReference type="ARBA" id="ARBA00022692"/>
    </source>
</evidence>
<evidence type="ECO:0000256" key="4">
    <source>
        <dbReference type="ARBA" id="ARBA00022448"/>
    </source>
</evidence>
<evidence type="ECO:0000256" key="2">
    <source>
        <dbReference type="ARBA" id="ARBA00008685"/>
    </source>
</evidence>
<comment type="subcellular location">
    <subcellularLocation>
        <location evidence="1">Membrane</location>
        <topology evidence="1">Multi-pass membrane protein</topology>
    </subcellularLocation>
</comment>
<dbReference type="InterPro" id="IPR001828">
    <property type="entry name" value="ANF_lig-bd_rcpt"/>
</dbReference>
<proteinExistence type="inferred from homology"/>
<dbReference type="FunFam" id="3.40.190.10:FF:000103">
    <property type="entry name" value="Glutamate receptor"/>
    <property type="match status" value="1"/>
</dbReference>
<evidence type="ECO:0000256" key="15">
    <source>
        <dbReference type="PIRNR" id="PIRNR037090"/>
    </source>
</evidence>
<accession>A0A8S0UMQ5</accession>
<organism evidence="20 21">
    <name type="scientific">Olea europaea subsp. europaea</name>
    <dbReference type="NCBI Taxonomy" id="158383"/>
    <lineage>
        <taxon>Eukaryota</taxon>
        <taxon>Viridiplantae</taxon>
        <taxon>Streptophyta</taxon>
        <taxon>Embryophyta</taxon>
        <taxon>Tracheophyta</taxon>
        <taxon>Spermatophyta</taxon>
        <taxon>Magnoliopsida</taxon>
        <taxon>eudicotyledons</taxon>
        <taxon>Gunneridae</taxon>
        <taxon>Pentapetalae</taxon>
        <taxon>asterids</taxon>
        <taxon>lamiids</taxon>
        <taxon>Lamiales</taxon>
        <taxon>Oleaceae</taxon>
        <taxon>Oleeae</taxon>
        <taxon>Olea</taxon>
    </lineage>
</organism>
<evidence type="ECO:0000256" key="3">
    <source>
        <dbReference type="ARBA" id="ARBA00011095"/>
    </source>
</evidence>
<dbReference type="PANTHER" id="PTHR34836:SF1">
    <property type="entry name" value="OS09G0428600 PROTEIN"/>
    <property type="match status" value="1"/>
</dbReference>
<keyword evidence="13 15" id="KW-0407">Ion channel</keyword>
<evidence type="ECO:0000256" key="14">
    <source>
        <dbReference type="ARBA" id="ARBA00049638"/>
    </source>
</evidence>
<dbReference type="Gene3D" id="3.40.50.2300">
    <property type="match status" value="2"/>
</dbReference>
<evidence type="ECO:0000256" key="7">
    <source>
        <dbReference type="ARBA" id="ARBA00022989"/>
    </source>
</evidence>
<dbReference type="InterPro" id="IPR001320">
    <property type="entry name" value="Iontro_rcpt_C"/>
</dbReference>
<comment type="function">
    <text evidence="14">Glutamate-gated receptor that probably acts as a non-selective cation channel. May be involved in light-signal transduction and calcium homeostasis via the regulation of calcium influx into cells.</text>
</comment>
<dbReference type="InterPro" id="IPR044440">
    <property type="entry name" value="GABAb_receptor_plant_PBP1"/>
</dbReference>
<dbReference type="Gene3D" id="1.10.287.70">
    <property type="match status" value="1"/>
</dbReference>
<evidence type="ECO:0000256" key="9">
    <source>
        <dbReference type="ARBA" id="ARBA00023136"/>
    </source>
</evidence>
<keyword evidence="5 17" id="KW-0812">Transmembrane</keyword>
<dbReference type="CDD" id="cd19990">
    <property type="entry name" value="PBP1_GABAb_receptor_plant"/>
    <property type="match status" value="1"/>
</dbReference>
<dbReference type="Proteomes" id="UP000594638">
    <property type="component" value="Unassembled WGS sequence"/>
</dbReference>
<feature type="disulfide bond" evidence="16">
    <location>
        <begin position="752"/>
        <end position="807"/>
    </location>
</feature>
<evidence type="ECO:0000259" key="19">
    <source>
        <dbReference type="SMART" id="SM00079"/>
    </source>
</evidence>
<comment type="function">
    <text evidence="15">Glutamate-gated receptor that probably acts as non-selective cation channel.</text>
</comment>
<evidence type="ECO:0000313" key="20">
    <source>
        <dbReference type="EMBL" id="CAA3021429.1"/>
    </source>
</evidence>
<keyword evidence="21" id="KW-1185">Reference proteome</keyword>
<dbReference type="GO" id="GO:0016020">
    <property type="term" value="C:membrane"/>
    <property type="evidence" value="ECO:0007669"/>
    <property type="project" value="UniProtKB-SubCell"/>
</dbReference>
<keyword evidence="7 17" id="KW-1133">Transmembrane helix</keyword>
<name>A0A8S0UMQ5_OLEEU</name>
<evidence type="ECO:0000256" key="16">
    <source>
        <dbReference type="PIRSR" id="PIRSR037090-50"/>
    </source>
</evidence>
<dbReference type="OrthoDB" id="5984008at2759"/>
<feature type="transmembrane region" description="Helical" evidence="17">
    <location>
        <begin position="641"/>
        <end position="662"/>
    </location>
</feature>
<evidence type="ECO:0000256" key="13">
    <source>
        <dbReference type="ARBA" id="ARBA00023303"/>
    </source>
</evidence>
<dbReference type="SUPFAM" id="SSF53822">
    <property type="entry name" value="Periplasmic binding protein-like I"/>
    <property type="match status" value="1"/>
</dbReference>
<dbReference type="InterPro" id="IPR028082">
    <property type="entry name" value="Peripla_BP_I"/>
</dbReference>
<keyword evidence="9 15" id="KW-0472">Membrane</keyword>
<feature type="signal peptide" evidence="18">
    <location>
        <begin position="1"/>
        <end position="20"/>
    </location>
</feature>
<keyword evidence="16" id="KW-1015">Disulfide bond</keyword>
<dbReference type="PANTHER" id="PTHR34836">
    <property type="entry name" value="OS06G0188250 PROTEIN"/>
    <property type="match status" value="1"/>
</dbReference>
<evidence type="ECO:0000256" key="6">
    <source>
        <dbReference type="ARBA" id="ARBA00022729"/>
    </source>
</evidence>
<keyword evidence="8 15" id="KW-0406">Ion transport</keyword>
<feature type="chain" id="PRO_5035741626" description="Glutamate receptor" evidence="18">
    <location>
        <begin position="21"/>
        <end position="876"/>
    </location>
</feature>
<dbReference type="Gramene" id="OE9A100895T1">
    <property type="protein sequence ID" value="OE9A100895C1"/>
    <property type="gene ID" value="OE9A100895"/>
</dbReference>